<gene>
    <name evidence="1" type="ORF">IAB67_06715</name>
</gene>
<dbReference type="AlphaFoldDB" id="A0A9D1IWI4"/>
<proteinExistence type="predicted"/>
<reference evidence="1" key="2">
    <citation type="journal article" date="2021" name="PeerJ">
        <title>Extensive microbial diversity within the chicken gut microbiome revealed by metagenomics and culture.</title>
        <authorList>
            <person name="Gilroy R."/>
            <person name="Ravi A."/>
            <person name="Getino M."/>
            <person name="Pursley I."/>
            <person name="Horton D.L."/>
            <person name="Alikhan N.F."/>
            <person name="Baker D."/>
            <person name="Gharbi K."/>
            <person name="Hall N."/>
            <person name="Watson M."/>
            <person name="Adriaenssens E.M."/>
            <person name="Foster-Nyarko E."/>
            <person name="Jarju S."/>
            <person name="Secka A."/>
            <person name="Antonio M."/>
            <person name="Oren A."/>
            <person name="Chaudhuri R.R."/>
            <person name="La Ragione R."/>
            <person name="Hildebrand F."/>
            <person name="Pallen M.J."/>
        </authorList>
    </citation>
    <scope>NUCLEOTIDE SEQUENCE</scope>
    <source>
        <strain evidence="1">CHK191-8634</strain>
    </source>
</reference>
<dbReference type="NCBIfam" id="TIGR01319">
    <property type="entry name" value="glmL_fam"/>
    <property type="match status" value="1"/>
</dbReference>
<accession>A0A9D1IWI4</accession>
<protein>
    <submittedName>
        <fullName evidence="1">Glutamate mutase L</fullName>
    </submittedName>
</protein>
<evidence type="ECO:0000313" key="2">
    <source>
        <dbReference type="Proteomes" id="UP000824073"/>
    </source>
</evidence>
<dbReference type="NCBIfam" id="NF040744">
    <property type="entry name" value="ornith_Or-4"/>
    <property type="match status" value="1"/>
</dbReference>
<dbReference type="EMBL" id="DVMR01000052">
    <property type="protein sequence ID" value="HIU43971.1"/>
    <property type="molecule type" value="Genomic_DNA"/>
</dbReference>
<dbReference type="PIRSF" id="PIRSF004729">
    <property type="entry name" value="MutL"/>
    <property type="match status" value="1"/>
</dbReference>
<comment type="caution">
    <text evidence="1">The sequence shown here is derived from an EMBL/GenBank/DDBJ whole genome shotgun (WGS) entry which is preliminary data.</text>
</comment>
<evidence type="ECO:0000313" key="1">
    <source>
        <dbReference type="EMBL" id="HIU43971.1"/>
    </source>
</evidence>
<sequence>MKADLLVAEIGSTTTVVNAFSLEPPRFLGQGQAPTTVLEGDVRIGLQNARDSLAKGLGTDRVDCGEMLATSSAAGGLRMTVHGLIYDMTVKAAREAALGAGGIIKMTTAGRLRRSDIERIREQSPNLILIAGGTDYGERDTAVHNAELIAAAGLEVPVIYAGNVENQREMELIFGEAGQKVYITENVYPKLDQLNIEPTRRIIHQVFEQHITSAPGMEHVRDMVGGSIIPTPGAVMECALLLYGEIGDVVVLDVGGATTDVHSVTEGSEEIASMLIAPEPFAKRTVEGDLGCFVNARNVVDMLGRETLERELSLDVDAVLAGYRAIPRTPEELRLVTRIAGAAAETALIRHCGQLRYMYTPHGRKTYAEGKDLTRVKTLVATGGALTRLPQRQLLMENLRDLNRTGTMLMPKPGKTGILYDEHYIMASLGVMCKKYPREAAELLHKSLGI</sequence>
<organism evidence="1 2">
    <name type="scientific">Candidatus Ventrousia excrementavium</name>
    <dbReference type="NCBI Taxonomy" id="2840961"/>
    <lineage>
        <taxon>Bacteria</taxon>
        <taxon>Bacillati</taxon>
        <taxon>Bacillota</taxon>
        <taxon>Clostridia</taxon>
        <taxon>Eubacteriales</taxon>
        <taxon>Clostridiaceae</taxon>
        <taxon>Clostridiaceae incertae sedis</taxon>
        <taxon>Candidatus Ventrousia</taxon>
    </lineage>
</organism>
<name>A0A9D1IWI4_9CLOT</name>
<reference evidence="1" key="1">
    <citation type="submission" date="2020-10" db="EMBL/GenBank/DDBJ databases">
        <authorList>
            <person name="Gilroy R."/>
        </authorList>
    </citation>
    <scope>NUCLEOTIDE SEQUENCE</scope>
    <source>
        <strain evidence="1">CHK191-8634</strain>
    </source>
</reference>
<dbReference type="Proteomes" id="UP000824073">
    <property type="component" value="Unassembled WGS sequence"/>
</dbReference>
<dbReference type="InterPro" id="IPR006230">
    <property type="entry name" value="MutL"/>
</dbReference>
<dbReference type="Pfam" id="PF13941">
    <property type="entry name" value="MutL"/>
    <property type="match status" value="1"/>
</dbReference>